<reference evidence="4" key="1">
    <citation type="submission" date="2017-09" db="EMBL/GenBank/DDBJ databases">
        <title>The Reconstruction of 2,631 Draft Metagenome-Assembled Genomes from the Global Oceans.</title>
        <authorList>
            <person name="Tully B.J."/>
            <person name="Graham E.D."/>
            <person name="Heidelberg J.F."/>
        </authorList>
    </citation>
    <scope>NUCLEOTIDE SEQUENCE [LARGE SCALE GENOMIC DNA]</scope>
</reference>
<evidence type="ECO:0000313" key="3">
    <source>
        <dbReference type="EMBL" id="MAG22089.1"/>
    </source>
</evidence>
<proteinExistence type="predicted"/>
<feature type="domain" description="SGNH hydrolase-type esterase" evidence="2">
    <location>
        <begin position="96"/>
        <end position="286"/>
    </location>
</feature>
<dbReference type="InterPro" id="IPR036514">
    <property type="entry name" value="SGNH_hydro_sf"/>
</dbReference>
<dbReference type="Gene3D" id="3.40.50.1110">
    <property type="entry name" value="SGNH hydrolase"/>
    <property type="match status" value="1"/>
</dbReference>
<gene>
    <name evidence="3" type="ORF">CL943_02175</name>
</gene>
<dbReference type="Proteomes" id="UP000226592">
    <property type="component" value="Unassembled WGS sequence"/>
</dbReference>
<comment type="caution">
    <text evidence="3">The sequence shown here is derived from an EMBL/GenBank/DDBJ whole genome shotgun (WGS) entry which is preliminary data.</text>
</comment>
<dbReference type="InterPro" id="IPR013830">
    <property type="entry name" value="SGNH_hydro"/>
</dbReference>
<dbReference type="AlphaFoldDB" id="A0A2D6M122"/>
<keyword evidence="1" id="KW-0812">Transmembrane</keyword>
<evidence type="ECO:0000256" key="1">
    <source>
        <dbReference type="SAM" id="Phobius"/>
    </source>
</evidence>
<name>A0A2D6M122_9ARCH</name>
<sequence>MDKKKIATNLGLLLVSLVICVILLEVIVRILIVGQAGFVLCAYEEDHVAGYRLQAGFETSYVPGSREYEHLVKTNSRGERGDDFGISGAETVILGVGDSFAFGLGVDEEETYLRLLEKSLREKGKSVVAVNAAVNGYSTEQELDLMEEYLEKYDVDLVVIGFFSANDVYGNLENKFRYEIVEGCLQTKPVEGTRSESIVQGMRNFLSNNFKSYGFFAERLRAVPVLRELLMGLGLMQGKRAPPHLQSMQNPPDDFMETAWVATEAEFERAQAIAESHNVRVVFLDIPSNFQIEDGLREQALGTYGVPVEEYEFDFPEKKLREILRGKDNIIFIDTVQDFRQSTEKTYYNKDPHWTVAGHELAAQILEEEILERKLI</sequence>
<keyword evidence="1" id="KW-1133">Transmembrane helix</keyword>
<feature type="transmembrane region" description="Helical" evidence="1">
    <location>
        <begin position="12"/>
        <end position="32"/>
    </location>
</feature>
<protein>
    <recommendedName>
        <fullName evidence="2">SGNH hydrolase-type esterase domain-containing protein</fullName>
    </recommendedName>
</protein>
<dbReference type="EMBL" id="NZBU01000008">
    <property type="protein sequence ID" value="MAG22089.1"/>
    <property type="molecule type" value="Genomic_DNA"/>
</dbReference>
<evidence type="ECO:0000259" key="2">
    <source>
        <dbReference type="Pfam" id="PF13472"/>
    </source>
</evidence>
<dbReference type="Pfam" id="PF13472">
    <property type="entry name" value="Lipase_GDSL_2"/>
    <property type="match status" value="1"/>
</dbReference>
<dbReference type="SUPFAM" id="SSF52266">
    <property type="entry name" value="SGNH hydrolase"/>
    <property type="match status" value="1"/>
</dbReference>
<organism evidence="3 4">
    <name type="scientific">Candidatus Iainarchaeum sp</name>
    <dbReference type="NCBI Taxonomy" id="3101447"/>
    <lineage>
        <taxon>Archaea</taxon>
        <taxon>Candidatus Iainarchaeota</taxon>
        <taxon>Candidatus Iainarchaeia</taxon>
        <taxon>Candidatus Iainarchaeales</taxon>
        <taxon>Candidatus Iainarchaeaceae</taxon>
        <taxon>Candidatus Iainarchaeum</taxon>
    </lineage>
</organism>
<evidence type="ECO:0000313" key="4">
    <source>
        <dbReference type="Proteomes" id="UP000226592"/>
    </source>
</evidence>
<accession>A0A2D6M122</accession>
<keyword evidence="1" id="KW-0472">Membrane</keyword>